<organism evidence="8 9">
    <name type="scientific">Paenibacillus silvestris</name>
    <dbReference type="NCBI Taxonomy" id="2606219"/>
    <lineage>
        <taxon>Bacteria</taxon>
        <taxon>Bacillati</taxon>
        <taxon>Bacillota</taxon>
        <taxon>Bacilli</taxon>
        <taxon>Bacillales</taxon>
        <taxon>Paenibacillaceae</taxon>
        <taxon>Paenibacillus</taxon>
    </lineage>
</organism>
<dbReference type="EC" id="1.14.-.-" evidence="8"/>
<dbReference type="InterPro" id="IPR016215">
    <property type="entry name" value="NTA_MOA"/>
</dbReference>
<dbReference type="CDD" id="cd01095">
    <property type="entry name" value="Nitrilotriacetate_monoxgenase"/>
    <property type="match status" value="1"/>
</dbReference>
<proteinExistence type="inferred from homology"/>
<feature type="binding site" evidence="6">
    <location>
        <position position="89"/>
    </location>
    <ligand>
        <name>FMN</name>
        <dbReference type="ChEBI" id="CHEBI:58210"/>
    </ligand>
</feature>
<feature type="binding site" evidence="6">
    <location>
        <position position="212"/>
    </location>
    <ligand>
        <name>FMN</name>
        <dbReference type="ChEBI" id="CHEBI:58210"/>
    </ligand>
</feature>
<evidence type="ECO:0000259" key="7">
    <source>
        <dbReference type="Pfam" id="PF00296"/>
    </source>
</evidence>
<evidence type="ECO:0000256" key="6">
    <source>
        <dbReference type="PIRSR" id="PIRSR000337-1"/>
    </source>
</evidence>
<dbReference type="SUPFAM" id="SSF51679">
    <property type="entry name" value="Bacterial luciferase-like"/>
    <property type="match status" value="1"/>
</dbReference>
<comment type="caution">
    <text evidence="8">The sequence shown here is derived from an EMBL/GenBank/DDBJ whole genome shotgun (WGS) entry which is preliminary data.</text>
</comment>
<evidence type="ECO:0000313" key="8">
    <source>
        <dbReference type="EMBL" id="MZQ85288.1"/>
    </source>
</evidence>
<keyword evidence="4 8" id="KW-0503">Monooxygenase</keyword>
<feature type="binding site" evidence="6">
    <location>
        <position position="213"/>
    </location>
    <ligand>
        <name>FMN</name>
        <dbReference type="ChEBI" id="CHEBI:58210"/>
    </ligand>
</feature>
<evidence type="ECO:0000256" key="3">
    <source>
        <dbReference type="ARBA" id="ARBA00023002"/>
    </source>
</evidence>
<evidence type="ECO:0000256" key="2">
    <source>
        <dbReference type="ARBA" id="ARBA00022643"/>
    </source>
</evidence>
<dbReference type="PANTHER" id="PTHR30011">
    <property type="entry name" value="ALKANESULFONATE MONOOXYGENASE-RELATED"/>
    <property type="match status" value="1"/>
</dbReference>
<evidence type="ECO:0000313" key="9">
    <source>
        <dbReference type="Proteomes" id="UP000481087"/>
    </source>
</evidence>
<accession>A0A6L8V4E0</accession>
<feature type="binding site" evidence="6">
    <location>
        <position position="59"/>
    </location>
    <ligand>
        <name>FMN</name>
        <dbReference type="ChEBI" id="CHEBI:58210"/>
    </ligand>
</feature>
<evidence type="ECO:0000256" key="5">
    <source>
        <dbReference type="ARBA" id="ARBA00033748"/>
    </source>
</evidence>
<keyword evidence="3 8" id="KW-0560">Oxidoreductase</keyword>
<dbReference type="InterPro" id="IPR051260">
    <property type="entry name" value="Diverse_substr_monoxygenases"/>
</dbReference>
<gene>
    <name evidence="8" type="ORF">GQF01_24530</name>
</gene>
<dbReference type="RefSeq" id="WP_161409411.1">
    <property type="nucleotide sequence ID" value="NZ_WTUZ01000022.1"/>
</dbReference>
<reference evidence="8 9" key="1">
    <citation type="submission" date="2019-12" db="EMBL/GenBank/DDBJ databases">
        <title>Paenibacillus sp. nov. sp. isolated from soil.</title>
        <authorList>
            <person name="Kim J."/>
            <person name="Jeong S.E."/>
            <person name="Jung H.S."/>
            <person name="Jeon C.O."/>
        </authorList>
    </citation>
    <scope>NUCLEOTIDE SEQUENCE [LARGE SCALE GENOMIC DNA]</scope>
    <source>
        <strain evidence="8 9">5J-6</strain>
    </source>
</reference>
<keyword evidence="1 6" id="KW-0285">Flavoprotein</keyword>
<dbReference type="PIRSF" id="PIRSF000337">
    <property type="entry name" value="NTA_MOA"/>
    <property type="match status" value="1"/>
</dbReference>
<dbReference type="InterPro" id="IPR011251">
    <property type="entry name" value="Luciferase-like_dom"/>
</dbReference>
<dbReference type="Proteomes" id="UP000481087">
    <property type="component" value="Unassembled WGS sequence"/>
</dbReference>
<dbReference type="GO" id="GO:0004497">
    <property type="term" value="F:monooxygenase activity"/>
    <property type="evidence" value="ECO:0007669"/>
    <property type="project" value="UniProtKB-KW"/>
</dbReference>
<keyword evidence="2 6" id="KW-0288">FMN</keyword>
<dbReference type="Pfam" id="PF00296">
    <property type="entry name" value="Bac_luciferase"/>
    <property type="match status" value="1"/>
</dbReference>
<dbReference type="EMBL" id="WTUZ01000022">
    <property type="protein sequence ID" value="MZQ85288.1"/>
    <property type="molecule type" value="Genomic_DNA"/>
</dbReference>
<evidence type="ECO:0000256" key="1">
    <source>
        <dbReference type="ARBA" id="ARBA00022630"/>
    </source>
</evidence>
<sequence>MSKANRKAHFNVFIRETGHHAASSRHPSVFPDRGLDLAHFVNQARIAERGLLDSLFVADGYAGLSRRFEPITLFSAIAALTKHIGFIATVGTTYNDPYHIARQFASLDHISKGRAAWNIVTGAQSAAHNFGREEHPDVEQRYKVGEEFVDVVKQLWDSWEEDALVYDKVTDKRLDTNKVYHIDFQGEYYKVKGPLNIPRPPQGYPVLVQAGSSEGGKELAARTADAVFTAQQTLGAAQEFYVDLKSRMAKFGRTPDQLLVLPGLCPIIGDTEAEARDLEEELFQLLDKHSLDNLSRFFTVDLSEYPLDAPVPIDKLKPAELFRTGITSRRDVIIDAAIREKFTIKQFVSRSAGGHGHITYTGSVLQVADFIEKWFREGGADGFNLLPPIFPAGLEVFVDKVIPELQNRGIFRTAYEGTTLRENLGLTRPSNSHNQVWAANGQRIENPVFI</sequence>
<dbReference type="PANTHER" id="PTHR30011:SF16">
    <property type="entry name" value="C2H2 FINGER DOMAIN TRANSCRIPTION FACTOR (EUROFUNG)-RELATED"/>
    <property type="match status" value="1"/>
</dbReference>
<dbReference type="NCBIfam" id="TIGR03860">
    <property type="entry name" value="FMN_nitrolo"/>
    <property type="match status" value="1"/>
</dbReference>
<comment type="similarity">
    <text evidence="5">Belongs to the NtaA/SnaA/DszA monooxygenase family.</text>
</comment>
<dbReference type="InterPro" id="IPR036661">
    <property type="entry name" value="Luciferase-like_sf"/>
</dbReference>
<keyword evidence="9" id="KW-1185">Reference proteome</keyword>
<evidence type="ECO:0000256" key="4">
    <source>
        <dbReference type="ARBA" id="ARBA00023033"/>
    </source>
</evidence>
<protein>
    <submittedName>
        <fullName evidence="8">NtaA/DmoA family FMN-dependent monooxygenase</fullName>
        <ecNumber evidence="8">1.14.-.-</ecNumber>
    </submittedName>
</protein>
<dbReference type="GO" id="GO:0016705">
    <property type="term" value="F:oxidoreductase activity, acting on paired donors, with incorporation or reduction of molecular oxygen"/>
    <property type="evidence" value="ECO:0007669"/>
    <property type="project" value="InterPro"/>
</dbReference>
<dbReference type="AlphaFoldDB" id="A0A6L8V4E0"/>
<feature type="binding site" evidence="6">
    <location>
        <position position="142"/>
    </location>
    <ligand>
        <name>FMN</name>
        <dbReference type="ChEBI" id="CHEBI:58210"/>
    </ligand>
</feature>
<feature type="domain" description="Luciferase-like" evidence="7">
    <location>
        <begin position="28"/>
        <end position="283"/>
    </location>
</feature>
<dbReference type="Gene3D" id="3.20.20.30">
    <property type="entry name" value="Luciferase-like domain"/>
    <property type="match status" value="1"/>
</dbReference>
<name>A0A6L8V4E0_9BACL</name>